<comment type="caution">
    <text evidence="1">The sequence shown here is derived from an EMBL/GenBank/DDBJ whole genome shotgun (WGS) entry which is preliminary data.</text>
</comment>
<reference evidence="1 2" key="1">
    <citation type="submission" date="2023-02" db="EMBL/GenBank/DDBJ databases">
        <title>LHISI_Scaffold_Assembly.</title>
        <authorList>
            <person name="Stuart O.P."/>
            <person name="Cleave R."/>
            <person name="Magrath M.J.L."/>
            <person name="Mikheyev A.S."/>
        </authorList>
    </citation>
    <scope>NUCLEOTIDE SEQUENCE [LARGE SCALE GENOMIC DNA]</scope>
    <source>
        <strain evidence="1">Daus_M_001</strain>
        <tissue evidence="1">Leg muscle</tissue>
    </source>
</reference>
<protein>
    <submittedName>
        <fullName evidence="1">Uncharacterized protein</fullName>
    </submittedName>
</protein>
<gene>
    <name evidence="1" type="ORF">PR048_033786</name>
</gene>
<organism evidence="1 2">
    <name type="scientific">Dryococelus australis</name>
    <dbReference type="NCBI Taxonomy" id="614101"/>
    <lineage>
        <taxon>Eukaryota</taxon>
        <taxon>Metazoa</taxon>
        <taxon>Ecdysozoa</taxon>
        <taxon>Arthropoda</taxon>
        <taxon>Hexapoda</taxon>
        <taxon>Insecta</taxon>
        <taxon>Pterygota</taxon>
        <taxon>Neoptera</taxon>
        <taxon>Polyneoptera</taxon>
        <taxon>Phasmatodea</taxon>
        <taxon>Verophasmatodea</taxon>
        <taxon>Anareolatae</taxon>
        <taxon>Phasmatidae</taxon>
        <taxon>Eurycanthinae</taxon>
        <taxon>Dryococelus</taxon>
    </lineage>
</organism>
<dbReference type="Proteomes" id="UP001159363">
    <property type="component" value="Unassembled WGS sequence"/>
</dbReference>
<sequence>MLTTPRKNGNHLILISTQNKESVTPPHLQIKQGVTQTPQQIILQQITKGTHHIIWIHVTLNHKQNSALVDRAASHNIVLVEFIHVSEIRPANQVCTLLDVKTQGKQLEKRQSLSTIGHGDHNYCPCVGQFKGTRHNLLLSTPWLIEHNTIVETAACTIQSGQKEKRTLHPVQLDGLDPELPESYLEIVQKILHERRDVFVAADMLR</sequence>
<keyword evidence="2" id="KW-1185">Reference proteome</keyword>
<dbReference type="EMBL" id="JARBHB010000616">
    <property type="protein sequence ID" value="KAJ8865470.1"/>
    <property type="molecule type" value="Genomic_DNA"/>
</dbReference>
<proteinExistence type="predicted"/>
<evidence type="ECO:0000313" key="2">
    <source>
        <dbReference type="Proteomes" id="UP001159363"/>
    </source>
</evidence>
<evidence type="ECO:0000313" key="1">
    <source>
        <dbReference type="EMBL" id="KAJ8865470.1"/>
    </source>
</evidence>
<name>A0ABQ9FZ17_9NEOP</name>
<accession>A0ABQ9FZ17</accession>